<dbReference type="PANTHER" id="PTHR31286">
    <property type="entry name" value="GLYCINE-RICH CELL WALL STRUCTURAL PROTEIN 1.8-LIKE"/>
    <property type="match status" value="1"/>
</dbReference>
<evidence type="ECO:0000313" key="4">
    <source>
        <dbReference type="EMBL" id="VDD61719.1"/>
    </source>
</evidence>
<feature type="compositionally biased region" description="Basic residues" evidence="1">
    <location>
        <begin position="442"/>
        <end position="451"/>
    </location>
</feature>
<feature type="domain" description="DUF4283" evidence="2">
    <location>
        <begin position="33"/>
        <end position="112"/>
    </location>
</feature>
<protein>
    <recommendedName>
        <fullName evidence="5">DUF4283 domain-containing protein</fullName>
    </recommendedName>
</protein>
<dbReference type="InterPro" id="IPR025558">
    <property type="entry name" value="DUF4283"/>
</dbReference>
<organism evidence="4">
    <name type="scientific">Brassica oleracea</name>
    <name type="common">Wild cabbage</name>
    <dbReference type="NCBI Taxonomy" id="3712"/>
    <lineage>
        <taxon>Eukaryota</taxon>
        <taxon>Viridiplantae</taxon>
        <taxon>Streptophyta</taxon>
        <taxon>Embryophyta</taxon>
        <taxon>Tracheophyta</taxon>
        <taxon>Spermatophyta</taxon>
        <taxon>Magnoliopsida</taxon>
        <taxon>eudicotyledons</taxon>
        <taxon>Gunneridae</taxon>
        <taxon>Pentapetalae</taxon>
        <taxon>rosids</taxon>
        <taxon>malvids</taxon>
        <taxon>Brassicales</taxon>
        <taxon>Brassicaceae</taxon>
        <taxon>Brassiceae</taxon>
        <taxon>Brassica</taxon>
    </lineage>
</organism>
<dbReference type="EMBL" id="LR031880">
    <property type="protein sequence ID" value="VDD61719.1"/>
    <property type="molecule type" value="Genomic_DNA"/>
</dbReference>
<evidence type="ECO:0008006" key="5">
    <source>
        <dbReference type="Google" id="ProtNLM"/>
    </source>
</evidence>
<feature type="domain" description="Zinc knuckle CX2CX4HX4C" evidence="3">
    <location>
        <begin position="173"/>
        <end position="219"/>
    </location>
</feature>
<sequence>MSHAMDKAMMALSLEEEEEPFVMPDLPQFRSHERNARSLIGRILNPDCQKMASLIHDMPRKWQKQGRVRGVALSKERFQFIFDHEHDLLDVLDKGVHTFNDWTLAIDRWVENPPEDYLQYINIWVQIRNIPVNHYTSEAITALGEIVGEVKVVAFDPDKPQVQDYVRVQVRFNVSRPLRKSKVIDLKDGGSTVIYFNYERVQKRCYECQRLIHEKDVCPLLIKKRKDVELLRRQRGLQENMEIEMFLKSDDPLFGVLSEDQVGICKSNGRRKINQEVLDEMRRYLLVANEEDKLVRIDRVRSSVAEVEKDPIKRKTVLRLEAEPAITKQLDKGKGRVFDLDLNKPVEPKMGECNEGNKLLASSMKALRRERPLQQLQDLRISQAVLSNDQGVPGVSASSSRPNAVIESFAGRGNLLSFNANSTEHDTGYNVTKSSGVVKKASNSRRRPCIKKRQEQKGSAPSILHELYGTQEEVTKAGSKRKGVTGEEEGYKNTRRKESRVILNEGSPKLR</sequence>
<dbReference type="Pfam" id="PF14392">
    <property type="entry name" value="zf-CCHC_4"/>
    <property type="match status" value="1"/>
</dbReference>
<dbReference type="Pfam" id="PF14111">
    <property type="entry name" value="DUF4283"/>
    <property type="match status" value="1"/>
</dbReference>
<feature type="region of interest" description="Disordered" evidence="1">
    <location>
        <begin position="439"/>
        <end position="511"/>
    </location>
</feature>
<evidence type="ECO:0000259" key="3">
    <source>
        <dbReference type="Pfam" id="PF14392"/>
    </source>
</evidence>
<dbReference type="InterPro" id="IPR025836">
    <property type="entry name" value="Zn_knuckle_CX2CX4HX4C"/>
</dbReference>
<dbReference type="AlphaFoldDB" id="A0A3P6H6Z0"/>
<dbReference type="InterPro" id="IPR040256">
    <property type="entry name" value="At4g02000-like"/>
</dbReference>
<accession>A0A3P6H6Z0</accession>
<reference evidence="4" key="1">
    <citation type="submission" date="2018-11" db="EMBL/GenBank/DDBJ databases">
        <authorList>
            <consortium name="Genoscope - CEA"/>
            <person name="William W."/>
        </authorList>
    </citation>
    <scope>NUCLEOTIDE SEQUENCE</scope>
</reference>
<evidence type="ECO:0000256" key="1">
    <source>
        <dbReference type="SAM" id="MobiDB-lite"/>
    </source>
</evidence>
<proteinExistence type="predicted"/>
<name>A0A3P6H6Z0_BRAOL</name>
<dbReference type="PANTHER" id="PTHR31286:SF178">
    <property type="entry name" value="DUF4283 DOMAIN-CONTAINING PROTEIN"/>
    <property type="match status" value="1"/>
</dbReference>
<evidence type="ECO:0000259" key="2">
    <source>
        <dbReference type="Pfam" id="PF14111"/>
    </source>
</evidence>
<gene>
    <name evidence="4" type="ORF">BOLC6T37172H</name>
</gene>